<protein>
    <submittedName>
        <fullName evidence="3">NADH-dependent butanol dehydrogenase a</fullName>
    </submittedName>
</protein>
<dbReference type="SUPFAM" id="SSF56796">
    <property type="entry name" value="Dehydroquinate synthase-like"/>
    <property type="match status" value="1"/>
</dbReference>
<accession>W7C2T1</accession>
<dbReference type="Gene3D" id="3.40.50.1970">
    <property type="match status" value="1"/>
</dbReference>
<dbReference type="GO" id="GO:0008106">
    <property type="term" value="F:alcohol dehydrogenase (NADP+) activity"/>
    <property type="evidence" value="ECO:0007669"/>
    <property type="project" value="TreeGrafter"/>
</dbReference>
<comment type="caution">
    <text evidence="3">The sequence shown here is derived from an EMBL/GenBank/DDBJ whole genome shotgun (WGS) entry which is preliminary data.</text>
</comment>
<dbReference type="AlphaFoldDB" id="W7C2T1"/>
<evidence type="ECO:0000313" key="4">
    <source>
        <dbReference type="Proteomes" id="UP000019254"/>
    </source>
</evidence>
<dbReference type="PANTHER" id="PTHR43633">
    <property type="entry name" value="ALCOHOL DEHYDROGENASE YQHD"/>
    <property type="match status" value="1"/>
</dbReference>
<dbReference type="GO" id="GO:0046872">
    <property type="term" value="F:metal ion binding"/>
    <property type="evidence" value="ECO:0007669"/>
    <property type="project" value="InterPro"/>
</dbReference>
<dbReference type="Pfam" id="PF00465">
    <property type="entry name" value="Fe-ADH"/>
    <property type="match status" value="1"/>
</dbReference>
<gene>
    <name evidence="3" type="ORF">PCORN_04387</name>
</gene>
<dbReference type="PATRIC" id="fig|1265820.5.peg.867"/>
<evidence type="ECO:0000259" key="2">
    <source>
        <dbReference type="Pfam" id="PF00465"/>
    </source>
</evidence>
<dbReference type="Proteomes" id="UP000019254">
    <property type="component" value="Unassembled WGS sequence"/>
</dbReference>
<dbReference type="GO" id="GO:1990362">
    <property type="term" value="F:butanol dehydrogenase (NAD+) activity"/>
    <property type="evidence" value="ECO:0007669"/>
    <property type="project" value="InterPro"/>
</dbReference>
<dbReference type="STRING" id="1265820.PCORN_04387"/>
<name>W7C2T1_9LIST</name>
<evidence type="ECO:0000313" key="3">
    <source>
        <dbReference type="EMBL" id="EUJ31550.1"/>
    </source>
</evidence>
<reference evidence="3 4" key="1">
    <citation type="journal article" date="2014" name="Int. J. Syst. Evol. Microbiol.">
        <title>Listeria floridensis sp. nov., Listeria aquatica sp. nov., Listeria cornellensis sp. nov., Listeria riparia sp. nov. and Listeria grandensis sp. nov., from agricultural and natural environments.</title>
        <authorList>
            <person name="den Bakker H.C."/>
            <person name="Warchocki S."/>
            <person name="Wright E.M."/>
            <person name="Allred A.F."/>
            <person name="Ahlstrom C."/>
            <person name="Manuel C.S."/>
            <person name="Stasiewicz M.J."/>
            <person name="Burrell A."/>
            <person name="Roof S."/>
            <person name="Strawn L."/>
            <person name="Fortes E.D."/>
            <person name="Nightingale K.K."/>
            <person name="Kephart D."/>
            <person name="Wiedmann M."/>
        </authorList>
    </citation>
    <scope>NUCLEOTIDE SEQUENCE [LARGE SCALE GENOMIC DNA]</scope>
    <source>
        <strain evidence="4">FSL F6-969</strain>
    </source>
</reference>
<dbReference type="EMBL" id="AODE01000010">
    <property type="protein sequence ID" value="EUJ31550.1"/>
    <property type="molecule type" value="Genomic_DNA"/>
</dbReference>
<keyword evidence="4" id="KW-1185">Reference proteome</keyword>
<proteinExistence type="predicted"/>
<sequence length="141" mass="15071">MNKGIANFDYYNPTHIVFGKDRIGELATLIPTDKKVLVLYGGGSVERFGTLAKVREALTGHTFGEFGGIEANPTYATLLRAIELVKKDGYNYLLAVGGGSVIDGTKFVAAGALFDSEPINIFGSGIGEGLPIKELCRLVRC</sequence>
<feature type="domain" description="Alcohol dehydrogenase iron-type/glycerol dehydrogenase GldA" evidence="2">
    <location>
        <begin position="13"/>
        <end position="113"/>
    </location>
</feature>
<dbReference type="InterPro" id="IPR001670">
    <property type="entry name" value="ADH_Fe/GldA"/>
</dbReference>
<dbReference type="GO" id="GO:1990002">
    <property type="term" value="F:methylglyoxal reductase (NADPH) (acetol producing) activity"/>
    <property type="evidence" value="ECO:0007669"/>
    <property type="project" value="TreeGrafter"/>
</dbReference>
<dbReference type="PANTHER" id="PTHR43633:SF1">
    <property type="entry name" value="ALCOHOL DEHYDROGENASE YQHD"/>
    <property type="match status" value="1"/>
</dbReference>
<keyword evidence="1" id="KW-0560">Oxidoreductase</keyword>
<evidence type="ECO:0000256" key="1">
    <source>
        <dbReference type="ARBA" id="ARBA00023002"/>
    </source>
</evidence>
<organism evidence="3 4">
    <name type="scientific">Listeria cornellensis FSL F6-0969</name>
    <dbReference type="NCBI Taxonomy" id="1265820"/>
    <lineage>
        <taxon>Bacteria</taxon>
        <taxon>Bacillati</taxon>
        <taxon>Bacillota</taxon>
        <taxon>Bacilli</taxon>
        <taxon>Bacillales</taxon>
        <taxon>Listeriaceae</taxon>
        <taxon>Listeria</taxon>
    </lineage>
</organism>
<dbReference type="InterPro" id="IPR044731">
    <property type="entry name" value="BDH-like"/>
</dbReference>
<dbReference type="GO" id="GO:0005829">
    <property type="term" value="C:cytosol"/>
    <property type="evidence" value="ECO:0007669"/>
    <property type="project" value="TreeGrafter"/>
</dbReference>